<sequence>MLHILRHSPFNADPETLLRCVKAGDDLLLLQDGVVAAIKGSRYLELLLAASISVSALREDLEARGLTAQISSKIDVVSYNDFVRLTVKHERQMTW</sequence>
<dbReference type="PANTHER" id="PTHR37526:SF1">
    <property type="entry name" value="PROTEIN TUSB"/>
    <property type="match status" value="1"/>
</dbReference>
<evidence type="ECO:0000256" key="3">
    <source>
        <dbReference type="HAMAP-Rule" id="MF_01564"/>
    </source>
</evidence>
<evidence type="ECO:0000256" key="1">
    <source>
        <dbReference type="ARBA" id="ARBA00022490"/>
    </source>
</evidence>
<dbReference type="HAMAP" id="MF_01564">
    <property type="entry name" value="Thiourid_synth_B"/>
    <property type="match status" value="1"/>
</dbReference>
<dbReference type="RefSeq" id="WP_167614293.1">
    <property type="nucleotide sequence ID" value="NZ_SOYS01000010.1"/>
</dbReference>
<comment type="caution">
    <text evidence="4">The sequence shown here is derived from an EMBL/GenBank/DDBJ whole genome shotgun (WGS) entry which is preliminary data.</text>
</comment>
<organism evidence="4 5">
    <name type="scientific">Cedecea colo</name>
    <dbReference type="NCBI Taxonomy" id="2552946"/>
    <lineage>
        <taxon>Bacteria</taxon>
        <taxon>Pseudomonadati</taxon>
        <taxon>Pseudomonadota</taxon>
        <taxon>Gammaproteobacteria</taxon>
        <taxon>Enterobacterales</taxon>
        <taxon>Enterobacteriaceae</taxon>
        <taxon>Cedecea</taxon>
    </lineage>
</organism>
<dbReference type="InterPro" id="IPR027396">
    <property type="entry name" value="DsrEFH-like"/>
</dbReference>
<reference evidence="4 5" key="1">
    <citation type="journal article" date="2020" name="Microorganisms">
        <title>Polyphasic Characterisation of Cedecea colo sp. nov., a New Enteric Bacterium Isolated from the Koala Hindgut.</title>
        <authorList>
            <person name="Boath J.M."/>
            <person name="Dakhal S."/>
            <person name="Van T.T.H."/>
            <person name="Moore R.J."/>
            <person name="Dekiwadia C."/>
            <person name="Macreadie I.G."/>
        </authorList>
    </citation>
    <scope>NUCLEOTIDE SEQUENCE [LARGE SCALE GENOMIC DNA]</scope>
    <source>
        <strain evidence="4 5">ZA</strain>
    </source>
</reference>
<keyword evidence="1 3" id="KW-0963">Cytoplasm</keyword>
<dbReference type="NCBIfam" id="TIGR03011">
    <property type="entry name" value="sulf_tusB_dsrH"/>
    <property type="match status" value="1"/>
</dbReference>
<protein>
    <recommendedName>
        <fullName evidence="3">Protein TusB</fullName>
    </recommendedName>
    <alternativeName>
        <fullName evidence="3">tRNA 2-thiouridine synthesizing protein B</fullName>
    </alternativeName>
</protein>
<keyword evidence="4" id="KW-0808">Transferase</keyword>
<comment type="similarity">
    <text evidence="3">Belongs to the DsrH/TusB family.</text>
</comment>
<dbReference type="EMBL" id="SOYS01000010">
    <property type="protein sequence ID" value="NIY49463.1"/>
    <property type="molecule type" value="Genomic_DNA"/>
</dbReference>
<comment type="function">
    <text evidence="3">Part of a sulfur-relay system required for 2-thiolation of 5-methylaminomethyl-2-thiouridine (mnm(5)s(2)U) at tRNA wobble positions.</text>
</comment>
<dbReference type="NCBIfam" id="NF010035">
    <property type="entry name" value="PRK13510.1"/>
    <property type="match status" value="1"/>
</dbReference>
<comment type="subunit">
    <text evidence="3">Heterohexamer, formed by a dimer of trimers. The hexameric TusBCD complex contains 2 copies each of TusB, TusC and TusD. The TusBCD complex interacts with TusE.</text>
</comment>
<name>A0ABX0VRU2_9ENTR</name>
<dbReference type="PANTHER" id="PTHR37526">
    <property type="entry name" value="PROTEIN TUSB"/>
    <property type="match status" value="1"/>
</dbReference>
<accession>A0ABX0VRU2</accession>
<proteinExistence type="inferred from homology"/>
<evidence type="ECO:0000313" key="5">
    <source>
        <dbReference type="Proteomes" id="UP000697927"/>
    </source>
</evidence>
<dbReference type="Gene3D" id="3.40.1260.10">
    <property type="entry name" value="DsrEFH-like"/>
    <property type="match status" value="1"/>
</dbReference>
<dbReference type="InterPro" id="IPR007215">
    <property type="entry name" value="Sulphur_relay_TusB/DsrH"/>
</dbReference>
<keyword evidence="5" id="KW-1185">Reference proteome</keyword>
<keyword evidence="2 3" id="KW-0819">tRNA processing</keyword>
<gene>
    <name evidence="3 4" type="primary">tusB</name>
    <name evidence="4" type="ORF">E2L00_18615</name>
</gene>
<evidence type="ECO:0000313" key="4">
    <source>
        <dbReference type="EMBL" id="NIY49463.1"/>
    </source>
</evidence>
<comment type="subcellular location">
    <subcellularLocation>
        <location evidence="3">Cytoplasm</location>
    </subcellularLocation>
</comment>
<dbReference type="Proteomes" id="UP000697927">
    <property type="component" value="Unassembled WGS sequence"/>
</dbReference>
<dbReference type="SUPFAM" id="SSF75169">
    <property type="entry name" value="DsrEFH-like"/>
    <property type="match status" value="1"/>
</dbReference>
<dbReference type="Pfam" id="PF04077">
    <property type="entry name" value="DsrH"/>
    <property type="match status" value="1"/>
</dbReference>
<dbReference type="InterPro" id="IPR023526">
    <property type="entry name" value="Sulphur_relay_TusB"/>
</dbReference>
<evidence type="ECO:0000256" key="2">
    <source>
        <dbReference type="ARBA" id="ARBA00022694"/>
    </source>
</evidence>
<dbReference type="GO" id="GO:0016740">
    <property type="term" value="F:transferase activity"/>
    <property type="evidence" value="ECO:0007669"/>
    <property type="project" value="UniProtKB-KW"/>
</dbReference>